<accession>A0ABP6SQC5</accession>
<proteinExistence type="predicted"/>
<comment type="caution">
    <text evidence="2">The sequence shown here is derived from an EMBL/GenBank/DDBJ whole genome shotgun (WGS) entry which is preliminary data.</text>
</comment>
<dbReference type="EMBL" id="BAAAYN010000001">
    <property type="protein sequence ID" value="GAA3381576.1"/>
    <property type="molecule type" value="Genomic_DNA"/>
</dbReference>
<dbReference type="Gene3D" id="3.40.50.300">
    <property type="entry name" value="P-loop containing nucleotide triphosphate hydrolases"/>
    <property type="match status" value="1"/>
</dbReference>
<name>A0ABP6SQC5_9ACTN</name>
<keyword evidence="3" id="KW-1185">Reference proteome</keyword>
<dbReference type="InterPro" id="IPR027417">
    <property type="entry name" value="P-loop_NTPase"/>
</dbReference>
<protein>
    <recommendedName>
        <fullName evidence="1">ATPase AAA-type core domain-containing protein</fullName>
    </recommendedName>
</protein>
<dbReference type="PANTHER" id="PTHR43581:SF2">
    <property type="entry name" value="EXCINUCLEASE ATPASE SUBUNIT"/>
    <property type="match status" value="1"/>
</dbReference>
<organism evidence="2 3">
    <name type="scientific">Cryptosporangium minutisporangium</name>
    <dbReference type="NCBI Taxonomy" id="113569"/>
    <lineage>
        <taxon>Bacteria</taxon>
        <taxon>Bacillati</taxon>
        <taxon>Actinomycetota</taxon>
        <taxon>Actinomycetes</taxon>
        <taxon>Cryptosporangiales</taxon>
        <taxon>Cryptosporangiaceae</taxon>
        <taxon>Cryptosporangium</taxon>
    </lineage>
</organism>
<feature type="domain" description="ATPase AAA-type core" evidence="1">
    <location>
        <begin position="108"/>
        <end position="220"/>
    </location>
</feature>
<dbReference type="Proteomes" id="UP001501676">
    <property type="component" value="Unassembled WGS sequence"/>
</dbReference>
<sequence length="469" mass="52653">MWLLMESDSGEAFEHSPAQMTAALAHLSHVQRDISDFMLQVFGHTSELEPNIGELLQRTRANLKIPDAVVIPTMRQIRADGGEPSPELRESTGLGVPGMLQAWQAPAAERYREDSEKFRRINQLLKSVLEDKDVEITIPYNRSTVHVIINDRVLPLENLGTGISQLILLAVFATWHQDDLVCVEEPELNLHPLMLRKLVNFLVRSGTKFVLTTHSAHLLDAPEIGIVRVSYSADQGTILSAAISDADRAQVSRHLGYRASDLIQSNAIIWVEGPSDRIYLRYWIEVAEPRLVEGIHYSIMFYGGRLLAHLTGEEMDTPDGNVEDFISLLRINRSMAIVIDSDKSNLDSPLNATKERICQEFADKGCPAWVTYGREIENYVPAKDFVRALTQVHPSVKSTRVVDDVFADRFAHLSVSSPNKAKIAERVVEIWDGQEIDSLDLVENVRELVAYICVANDMPPSYEPHTFVP</sequence>
<evidence type="ECO:0000313" key="3">
    <source>
        <dbReference type="Proteomes" id="UP001501676"/>
    </source>
</evidence>
<gene>
    <name evidence="2" type="ORF">GCM10020369_00050</name>
</gene>
<evidence type="ECO:0000313" key="2">
    <source>
        <dbReference type="EMBL" id="GAA3381576.1"/>
    </source>
</evidence>
<dbReference type="InterPro" id="IPR051396">
    <property type="entry name" value="Bact_Antivir_Def_Nuclease"/>
</dbReference>
<evidence type="ECO:0000259" key="1">
    <source>
        <dbReference type="Pfam" id="PF13304"/>
    </source>
</evidence>
<dbReference type="Pfam" id="PF13304">
    <property type="entry name" value="AAA_21"/>
    <property type="match status" value="1"/>
</dbReference>
<reference evidence="3" key="1">
    <citation type="journal article" date="2019" name="Int. J. Syst. Evol. Microbiol.">
        <title>The Global Catalogue of Microorganisms (GCM) 10K type strain sequencing project: providing services to taxonomists for standard genome sequencing and annotation.</title>
        <authorList>
            <consortium name="The Broad Institute Genomics Platform"/>
            <consortium name="The Broad Institute Genome Sequencing Center for Infectious Disease"/>
            <person name="Wu L."/>
            <person name="Ma J."/>
        </authorList>
    </citation>
    <scope>NUCLEOTIDE SEQUENCE [LARGE SCALE GENOMIC DNA]</scope>
    <source>
        <strain evidence="3">JCM 9458</strain>
    </source>
</reference>
<dbReference type="SUPFAM" id="SSF52540">
    <property type="entry name" value="P-loop containing nucleoside triphosphate hydrolases"/>
    <property type="match status" value="1"/>
</dbReference>
<dbReference type="InterPro" id="IPR003959">
    <property type="entry name" value="ATPase_AAA_core"/>
</dbReference>
<dbReference type="PANTHER" id="PTHR43581">
    <property type="entry name" value="ATP/GTP PHOSPHATASE"/>
    <property type="match status" value="1"/>
</dbReference>